<reference evidence="3 4" key="1">
    <citation type="submission" date="2019-02" db="EMBL/GenBank/DDBJ databases">
        <title>Deep-cultivation of Planctomycetes and their phenomic and genomic characterization uncovers novel biology.</title>
        <authorList>
            <person name="Wiegand S."/>
            <person name="Jogler M."/>
            <person name="Boedeker C."/>
            <person name="Pinto D."/>
            <person name="Vollmers J."/>
            <person name="Rivas-Marin E."/>
            <person name="Kohn T."/>
            <person name="Peeters S.H."/>
            <person name="Heuer A."/>
            <person name="Rast P."/>
            <person name="Oberbeckmann S."/>
            <person name="Bunk B."/>
            <person name="Jeske O."/>
            <person name="Meyerdierks A."/>
            <person name="Storesund J.E."/>
            <person name="Kallscheuer N."/>
            <person name="Luecker S."/>
            <person name="Lage O.M."/>
            <person name="Pohl T."/>
            <person name="Merkel B.J."/>
            <person name="Hornburger P."/>
            <person name="Mueller R.-W."/>
            <person name="Bruemmer F."/>
            <person name="Labrenz M."/>
            <person name="Spormann A.M."/>
            <person name="Op den Camp H."/>
            <person name="Overmann J."/>
            <person name="Amann R."/>
            <person name="Jetten M.S.M."/>
            <person name="Mascher T."/>
            <person name="Medema M.H."/>
            <person name="Devos D.P."/>
            <person name="Kaster A.-K."/>
            <person name="Ovreas L."/>
            <person name="Rohde M."/>
            <person name="Galperin M.Y."/>
            <person name="Jogler C."/>
        </authorList>
    </citation>
    <scope>NUCLEOTIDE SEQUENCE [LARGE SCALE GENOMIC DNA]</scope>
    <source>
        <strain evidence="3 4">Poly24</strain>
    </source>
</reference>
<gene>
    <name evidence="3" type="ORF">Poly24_41690</name>
</gene>
<feature type="region of interest" description="Disordered" evidence="1">
    <location>
        <begin position="148"/>
        <end position="169"/>
    </location>
</feature>
<dbReference type="GO" id="GO:0005886">
    <property type="term" value="C:plasma membrane"/>
    <property type="evidence" value="ECO:0007669"/>
    <property type="project" value="TreeGrafter"/>
</dbReference>
<evidence type="ECO:0008006" key="5">
    <source>
        <dbReference type="Google" id="ProtNLM"/>
    </source>
</evidence>
<keyword evidence="2" id="KW-0812">Transmembrane</keyword>
<feature type="transmembrane region" description="Helical" evidence="2">
    <location>
        <begin position="68"/>
        <end position="87"/>
    </location>
</feature>
<sequence>MIVCTALIGGAGLAAQPGVNSTLSRKMAHPLHAAIVSFGSGLLVLVAIAICSGRFPPRFTESVASIPWWAWFGGSIGAFLVTVSMIFAPRIGALQWIALIVTGQAMASLALDHFGLAGFTQRSASGVRVLGAVLLVAGLILSSLERGPRPVPSTEDTADVNDVQPTADR</sequence>
<dbReference type="InterPro" id="IPR006750">
    <property type="entry name" value="YdcZ"/>
</dbReference>
<dbReference type="Proteomes" id="UP000315082">
    <property type="component" value="Chromosome"/>
</dbReference>
<dbReference type="AlphaFoldDB" id="A0A518JY32"/>
<proteinExistence type="predicted"/>
<keyword evidence="2" id="KW-0472">Membrane</keyword>
<evidence type="ECO:0000256" key="1">
    <source>
        <dbReference type="SAM" id="MobiDB-lite"/>
    </source>
</evidence>
<dbReference type="PANTHER" id="PTHR34821:SF2">
    <property type="entry name" value="INNER MEMBRANE PROTEIN YDCZ"/>
    <property type="match status" value="1"/>
</dbReference>
<dbReference type="KEGG" id="rcf:Poly24_41690"/>
<feature type="transmembrane region" description="Helical" evidence="2">
    <location>
        <begin position="93"/>
        <end position="114"/>
    </location>
</feature>
<name>A0A518JY32_9BACT</name>
<evidence type="ECO:0000313" key="3">
    <source>
        <dbReference type="EMBL" id="QDV70445.1"/>
    </source>
</evidence>
<evidence type="ECO:0000256" key="2">
    <source>
        <dbReference type="SAM" id="Phobius"/>
    </source>
</evidence>
<evidence type="ECO:0000313" key="4">
    <source>
        <dbReference type="Proteomes" id="UP000315082"/>
    </source>
</evidence>
<accession>A0A518JY32</accession>
<organism evidence="3 4">
    <name type="scientific">Rosistilla carotiformis</name>
    <dbReference type="NCBI Taxonomy" id="2528017"/>
    <lineage>
        <taxon>Bacteria</taxon>
        <taxon>Pseudomonadati</taxon>
        <taxon>Planctomycetota</taxon>
        <taxon>Planctomycetia</taxon>
        <taxon>Pirellulales</taxon>
        <taxon>Pirellulaceae</taxon>
        <taxon>Rosistilla</taxon>
    </lineage>
</organism>
<keyword evidence="4" id="KW-1185">Reference proteome</keyword>
<protein>
    <recommendedName>
        <fullName evidence="5">Inner membrane protein YdcZ</fullName>
    </recommendedName>
</protein>
<keyword evidence="2" id="KW-1133">Transmembrane helix</keyword>
<feature type="transmembrane region" description="Helical" evidence="2">
    <location>
        <begin position="31"/>
        <end position="56"/>
    </location>
</feature>
<feature type="transmembrane region" description="Helical" evidence="2">
    <location>
        <begin position="126"/>
        <end position="144"/>
    </location>
</feature>
<dbReference type="PANTHER" id="PTHR34821">
    <property type="entry name" value="INNER MEMBRANE PROTEIN YDCZ"/>
    <property type="match status" value="1"/>
</dbReference>
<dbReference type="Pfam" id="PF04657">
    <property type="entry name" value="DMT_YdcZ"/>
    <property type="match status" value="1"/>
</dbReference>
<dbReference type="EMBL" id="CP036348">
    <property type="protein sequence ID" value="QDV70445.1"/>
    <property type="molecule type" value="Genomic_DNA"/>
</dbReference>